<dbReference type="AlphaFoldDB" id="A0AAC9EY54"/>
<evidence type="ECO:0000313" key="3">
    <source>
        <dbReference type="Proteomes" id="UP000069935"/>
    </source>
</evidence>
<proteinExistence type="predicted"/>
<protein>
    <submittedName>
        <fullName evidence="2">Uncharacterized protein</fullName>
    </submittedName>
</protein>
<keyword evidence="3" id="KW-1185">Reference proteome</keyword>
<dbReference type="RefSeq" id="WP_045584352.1">
    <property type="nucleotide sequence ID" value="NZ_CP012403.1"/>
</dbReference>
<accession>A0AAC9EY54</accession>
<feature type="compositionally biased region" description="Low complexity" evidence="1">
    <location>
        <begin position="35"/>
        <end position="46"/>
    </location>
</feature>
<organism evidence="2 3">
    <name type="scientific">Azospirillum thiophilum</name>
    <dbReference type="NCBI Taxonomy" id="528244"/>
    <lineage>
        <taxon>Bacteria</taxon>
        <taxon>Pseudomonadati</taxon>
        <taxon>Pseudomonadota</taxon>
        <taxon>Alphaproteobacteria</taxon>
        <taxon>Rhodospirillales</taxon>
        <taxon>Azospirillaceae</taxon>
        <taxon>Azospirillum</taxon>
    </lineage>
</organism>
<evidence type="ECO:0000313" key="2">
    <source>
        <dbReference type="EMBL" id="ALG73674.1"/>
    </source>
</evidence>
<feature type="compositionally biased region" description="Polar residues" evidence="1">
    <location>
        <begin position="63"/>
        <end position="72"/>
    </location>
</feature>
<sequence length="98" mass="10069">MQLNPAIPSYQATKPTPLLTPAAQIAMSPAVQAAQQTAPAVRTQTVSAPQAAGKADQTRETRSATQGNQAVDTNAAALSAQVNGRGYRPRGSLLDVSV</sequence>
<name>A0AAC9EY54_9PROT</name>
<reference evidence="2 3" key="2">
    <citation type="journal article" date="2016" name="Genome Announc.">
        <title>Complete Genome Sequence of a Strain of Azospirillum thiophilum Isolated from a Sulfide Spring.</title>
        <authorList>
            <person name="Fomenkov A."/>
            <person name="Vincze T."/>
            <person name="Grabovich M."/>
            <person name="Anton B.P."/>
            <person name="Dubinina G."/>
            <person name="Orlova M."/>
            <person name="Belousova E."/>
            <person name="Roberts R.J."/>
        </authorList>
    </citation>
    <scope>NUCLEOTIDE SEQUENCE [LARGE SCALE GENOMIC DNA]</scope>
    <source>
        <strain evidence="2 3">BV-S</strain>
    </source>
</reference>
<dbReference type="Proteomes" id="UP000069935">
    <property type="component" value="Chromosome 3"/>
</dbReference>
<reference evidence="3" key="1">
    <citation type="submission" date="2015-12" db="EMBL/GenBank/DDBJ databases">
        <title>Complete Genome Sequence of Azospirillum thiophilum BV-S.</title>
        <authorList>
            <person name="Fomenkov A."/>
            <person name="Vincze T."/>
            <person name="Grabovich M."/>
            <person name="Dubinina G."/>
            <person name="Orlova M."/>
            <person name="Belousova E."/>
            <person name="Roberts R.J."/>
        </authorList>
    </citation>
    <scope>NUCLEOTIDE SEQUENCE [LARGE SCALE GENOMIC DNA]</scope>
    <source>
        <strain evidence="3">BV-S</strain>
    </source>
</reference>
<dbReference type="KEGG" id="ati:AL072_22185"/>
<dbReference type="EMBL" id="CP012403">
    <property type="protein sequence ID" value="ALG73674.1"/>
    <property type="molecule type" value="Genomic_DNA"/>
</dbReference>
<feature type="region of interest" description="Disordered" evidence="1">
    <location>
        <begin position="35"/>
        <end position="72"/>
    </location>
</feature>
<gene>
    <name evidence="2" type="ORF">AL072_22185</name>
</gene>
<evidence type="ECO:0000256" key="1">
    <source>
        <dbReference type="SAM" id="MobiDB-lite"/>
    </source>
</evidence>